<name>A0A6A6XPD4_9PLEO</name>
<accession>A0A6A6XPD4</accession>
<evidence type="ECO:0000313" key="3">
    <source>
        <dbReference type="Proteomes" id="UP000799757"/>
    </source>
</evidence>
<sequence length="179" mass="19065">MVATRTKNYADAARATANVTTRSRAQSLRSKKPSRKTERGSNSRAAKKAAGIRKKSSTPAKTATNQEQSLLDLLDSQAGELATLKALHDRALKKLADGEAAFAVLRSLAGHVGDEHGSGNEAWASAREITRRTDGAREFVYTLMNLKAVASERVEAGAGAGDDELERALVEAAGEFFHG</sequence>
<evidence type="ECO:0000256" key="1">
    <source>
        <dbReference type="SAM" id="MobiDB-lite"/>
    </source>
</evidence>
<feature type="compositionally biased region" description="Basic residues" evidence="1">
    <location>
        <begin position="45"/>
        <end position="56"/>
    </location>
</feature>
<dbReference type="EMBL" id="MU001785">
    <property type="protein sequence ID" value="KAF2798391.1"/>
    <property type="molecule type" value="Genomic_DNA"/>
</dbReference>
<feature type="region of interest" description="Disordered" evidence="1">
    <location>
        <begin position="1"/>
        <end position="64"/>
    </location>
</feature>
<gene>
    <name evidence="2" type="ORF">K505DRAFT_321927</name>
</gene>
<reference evidence="2" key="1">
    <citation type="journal article" date="2020" name="Stud. Mycol.">
        <title>101 Dothideomycetes genomes: a test case for predicting lifestyles and emergence of pathogens.</title>
        <authorList>
            <person name="Haridas S."/>
            <person name="Albert R."/>
            <person name="Binder M."/>
            <person name="Bloem J."/>
            <person name="Labutti K."/>
            <person name="Salamov A."/>
            <person name="Andreopoulos B."/>
            <person name="Baker S."/>
            <person name="Barry K."/>
            <person name="Bills G."/>
            <person name="Bluhm B."/>
            <person name="Cannon C."/>
            <person name="Castanera R."/>
            <person name="Culley D."/>
            <person name="Daum C."/>
            <person name="Ezra D."/>
            <person name="Gonzalez J."/>
            <person name="Henrissat B."/>
            <person name="Kuo A."/>
            <person name="Liang C."/>
            <person name="Lipzen A."/>
            <person name="Lutzoni F."/>
            <person name="Magnuson J."/>
            <person name="Mondo S."/>
            <person name="Nolan M."/>
            <person name="Ohm R."/>
            <person name="Pangilinan J."/>
            <person name="Park H.-J."/>
            <person name="Ramirez L."/>
            <person name="Alfaro M."/>
            <person name="Sun H."/>
            <person name="Tritt A."/>
            <person name="Yoshinaga Y."/>
            <person name="Zwiers L.-H."/>
            <person name="Turgeon B."/>
            <person name="Goodwin S."/>
            <person name="Spatafora J."/>
            <person name="Crous P."/>
            <person name="Grigoriev I."/>
        </authorList>
    </citation>
    <scope>NUCLEOTIDE SEQUENCE</scope>
    <source>
        <strain evidence="2">CBS 109.77</strain>
    </source>
</reference>
<evidence type="ECO:0000313" key="2">
    <source>
        <dbReference type="EMBL" id="KAF2798391.1"/>
    </source>
</evidence>
<proteinExistence type="predicted"/>
<feature type="compositionally biased region" description="Polar residues" evidence="1">
    <location>
        <begin position="17"/>
        <end position="28"/>
    </location>
</feature>
<organism evidence="2 3">
    <name type="scientific">Melanomma pulvis-pyrius CBS 109.77</name>
    <dbReference type="NCBI Taxonomy" id="1314802"/>
    <lineage>
        <taxon>Eukaryota</taxon>
        <taxon>Fungi</taxon>
        <taxon>Dikarya</taxon>
        <taxon>Ascomycota</taxon>
        <taxon>Pezizomycotina</taxon>
        <taxon>Dothideomycetes</taxon>
        <taxon>Pleosporomycetidae</taxon>
        <taxon>Pleosporales</taxon>
        <taxon>Melanommataceae</taxon>
        <taxon>Melanomma</taxon>
    </lineage>
</organism>
<dbReference type="AlphaFoldDB" id="A0A6A6XPD4"/>
<keyword evidence="3" id="KW-1185">Reference proteome</keyword>
<protein>
    <submittedName>
        <fullName evidence="2">Uncharacterized protein</fullName>
    </submittedName>
</protein>
<dbReference type="Proteomes" id="UP000799757">
    <property type="component" value="Unassembled WGS sequence"/>
</dbReference>